<gene>
    <name evidence="1" type="ORF">VA596_13835</name>
</gene>
<name>A0ABU5R4K4_9PSEU</name>
<accession>A0ABU5R4K4</accession>
<protein>
    <recommendedName>
        <fullName evidence="3">DUF4404 family protein</fullName>
    </recommendedName>
</protein>
<evidence type="ECO:0008006" key="3">
    <source>
        <dbReference type="Google" id="ProtNLM"/>
    </source>
</evidence>
<dbReference type="Proteomes" id="UP001304298">
    <property type="component" value="Unassembled WGS sequence"/>
</dbReference>
<evidence type="ECO:0000313" key="1">
    <source>
        <dbReference type="EMBL" id="MEA5360624.1"/>
    </source>
</evidence>
<dbReference type="EMBL" id="JAYFSI010000002">
    <property type="protein sequence ID" value="MEA5360624.1"/>
    <property type="molecule type" value="Genomic_DNA"/>
</dbReference>
<organism evidence="1 2">
    <name type="scientific">Amycolatopsis heterodermiae</name>
    <dbReference type="NCBI Taxonomy" id="3110235"/>
    <lineage>
        <taxon>Bacteria</taxon>
        <taxon>Bacillati</taxon>
        <taxon>Actinomycetota</taxon>
        <taxon>Actinomycetes</taxon>
        <taxon>Pseudonocardiales</taxon>
        <taxon>Pseudonocardiaceae</taxon>
        <taxon>Amycolatopsis</taxon>
    </lineage>
</organism>
<keyword evidence="2" id="KW-1185">Reference proteome</keyword>
<proteinExistence type="predicted"/>
<evidence type="ECO:0000313" key="2">
    <source>
        <dbReference type="Proteomes" id="UP001304298"/>
    </source>
</evidence>
<comment type="caution">
    <text evidence="1">The sequence shown here is derived from an EMBL/GenBank/DDBJ whole genome shotgun (WGS) entry which is preliminary data.</text>
</comment>
<reference evidence="1 2" key="1">
    <citation type="submission" date="2023-12" db="EMBL/GenBank/DDBJ databases">
        <title>Amycolatopsis sp. V23-08.</title>
        <authorList>
            <person name="Somphong A."/>
        </authorList>
    </citation>
    <scope>NUCLEOTIDE SEQUENCE [LARGE SCALE GENOMIC DNA]</scope>
    <source>
        <strain evidence="1 2">V23-08</strain>
    </source>
</reference>
<sequence length="109" mass="11455">MGDQFDIRGSSFTGSALGSGATVNNNGSVPSVQDLLTALAGSREEIAGAAPEADRQEVRDALARIEDELRRDDPRPAVVGSRWNTVTSLIGTLSEPVTKVAELVTKLFG</sequence>
<dbReference type="RefSeq" id="WP_323326929.1">
    <property type="nucleotide sequence ID" value="NZ_JAYFSI010000002.1"/>
</dbReference>